<dbReference type="GO" id="GO:0046872">
    <property type="term" value="F:metal ion binding"/>
    <property type="evidence" value="ECO:0007669"/>
    <property type="project" value="UniProtKB-KW"/>
</dbReference>
<evidence type="ECO:0000259" key="4">
    <source>
        <dbReference type="PROSITE" id="PS51379"/>
    </source>
</evidence>
<sequence>MNIAIASGKGGTGKTTVAVNLAKHLSKKGVPVSFVDCDVEEPNAHFFLSTELSEKKTEFVPVPVIDEEVCLGETCKKCVELCRFKALICMAGHMMAFPELCHSCGLCELACPVNAISEGTREIGVSSIGRSEGITYYQGLLRIGEAMAPPLIKAIKQRAGETGLTLLDCPPGASCPVVCSLQGVDYAVLVAEPTPFGLHDLDIAVQLLRELDVPFGVVLNRAGMGDDRVERYLEKQDIPLLASLPHERDAAKAYSQGQLLIDAVPGFAEHFDTIVAAIERRTGKELA</sequence>
<dbReference type="STRING" id="1121449.SAMN02745704_01000"/>
<dbReference type="Pfam" id="PF00037">
    <property type="entry name" value="Fer4"/>
    <property type="match status" value="1"/>
</dbReference>
<dbReference type="InterPro" id="IPR002586">
    <property type="entry name" value="CobQ/CobB/MinD/ParA_Nub-bd_dom"/>
</dbReference>
<dbReference type="PROSITE" id="PS00198">
    <property type="entry name" value="4FE4S_FER_1"/>
    <property type="match status" value="1"/>
</dbReference>
<dbReference type="GO" id="GO:0051536">
    <property type="term" value="F:iron-sulfur cluster binding"/>
    <property type="evidence" value="ECO:0007669"/>
    <property type="project" value="UniProtKB-KW"/>
</dbReference>
<keyword evidence="6" id="KW-1185">Reference proteome</keyword>
<dbReference type="Proteomes" id="UP000190027">
    <property type="component" value="Unassembled WGS sequence"/>
</dbReference>
<evidence type="ECO:0000256" key="2">
    <source>
        <dbReference type="ARBA" id="ARBA00023004"/>
    </source>
</evidence>
<keyword evidence="1" id="KW-0479">Metal-binding</keyword>
<feature type="domain" description="4Fe-4S ferredoxin-type" evidence="4">
    <location>
        <begin position="61"/>
        <end position="87"/>
    </location>
</feature>
<keyword evidence="2" id="KW-0408">Iron</keyword>
<dbReference type="InterPro" id="IPR027417">
    <property type="entry name" value="P-loop_NTPase"/>
</dbReference>
<dbReference type="OrthoDB" id="9778602at2"/>
<dbReference type="RefSeq" id="WP_078716581.1">
    <property type="nucleotide sequence ID" value="NZ_FUYC01000003.1"/>
</dbReference>
<keyword evidence="3" id="KW-0411">Iron-sulfur</keyword>
<organism evidence="5 6">
    <name type="scientific">Paucidesulfovibrio gracilis DSM 16080</name>
    <dbReference type="NCBI Taxonomy" id="1121449"/>
    <lineage>
        <taxon>Bacteria</taxon>
        <taxon>Pseudomonadati</taxon>
        <taxon>Thermodesulfobacteriota</taxon>
        <taxon>Desulfovibrionia</taxon>
        <taxon>Desulfovibrionales</taxon>
        <taxon>Desulfovibrionaceae</taxon>
        <taxon>Paucidesulfovibrio</taxon>
    </lineage>
</organism>
<dbReference type="AlphaFoldDB" id="A0A1T4WJR1"/>
<evidence type="ECO:0000313" key="5">
    <source>
        <dbReference type="EMBL" id="SKA77562.1"/>
    </source>
</evidence>
<dbReference type="InterPro" id="IPR017900">
    <property type="entry name" value="4Fe4S_Fe_S_CS"/>
</dbReference>
<accession>A0A1T4WJR1</accession>
<reference evidence="5 6" key="1">
    <citation type="submission" date="2017-02" db="EMBL/GenBank/DDBJ databases">
        <authorList>
            <person name="Peterson S.W."/>
        </authorList>
    </citation>
    <scope>NUCLEOTIDE SEQUENCE [LARGE SCALE GENOMIC DNA]</scope>
    <source>
        <strain evidence="5 6">DSM 16080</strain>
    </source>
</reference>
<dbReference type="EMBL" id="FUYC01000003">
    <property type="protein sequence ID" value="SKA77562.1"/>
    <property type="molecule type" value="Genomic_DNA"/>
</dbReference>
<proteinExistence type="predicted"/>
<dbReference type="PROSITE" id="PS51379">
    <property type="entry name" value="4FE4S_FER_2"/>
    <property type="match status" value="2"/>
</dbReference>
<dbReference type="SUPFAM" id="SSF52540">
    <property type="entry name" value="P-loop containing nucleoside triphosphate hydrolases"/>
    <property type="match status" value="1"/>
</dbReference>
<dbReference type="Pfam" id="PF01656">
    <property type="entry name" value="CbiA"/>
    <property type="match status" value="1"/>
</dbReference>
<dbReference type="Gene3D" id="3.40.50.300">
    <property type="entry name" value="P-loop containing nucleotide triphosphate hydrolases"/>
    <property type="match status" value="1"/>
</dbReference>
<protein>
    <submittedName>
        <fullName evidence="5">MinD superfamily P-loop ATPase, contains an inserted ferredoxin domain</fullName>
    </submittedName>
</protein>
<dbReference type="InterPro" id="IPR017896">
    <property type="entry name" value="4Fe4S_Fe-S-bd"/>
</dbReference>
<dbReference type="Gene3D" id="3.30.70.20">
    <property type="match status" value="1"/>
</dbReference>
<dbReference type="PANTHER" id="PTHR43063">
    <property type="entry name" value="4FE-4S CLUSTER CONTAINING PARA FAMILY ATPASE PROTEIN"/>
    <property type="match status" value="1"/>
</dbReference>
<gene>
    <name evidence="5" type="ORF">SAMN02745704_01000</name>
</gene>
<evidence type="ECO:0000256" key="1">
    <source>
        <dbReference type="ARBA" id="ARBA00022723"/>
    </source>
</evidence>
<dbReference type="PANTHER" id="PTHR43063:SF1">
    <property type="entry name" value="4FE-4S CLUSTER CONTAINING PARA FAMILY ATPASE PROTEIN"/>
    <property type="match status" value="1"/>
</dbReference>
<evidence type="ECO:0000256" key="3">
    <source>
        <dbReference type="ARBA" id="ARBA00023014"/>
    </source>
</evidence>
<name>A0A1T4WJR1_9BACT</name>
<evidence type="ECO:0000313" key="6">
    <source>
        <dbReference type="Proteomes" id="UP000190027"/>
    </source>
</evidence>
<feature type="domain" description="4Fe-4S ferredoxin-type" evidence="4">
    <location>
        <begin position="92"/>
        <end position="121"/>
    </location>
</feature>